<dbReference type="InterPro" id="IPR007110">
    <property type="entry name" value="Ig-like_dom"/>
</dbReference>
<organism evidence="3 4">
    <name type="scientific">Iphiclides podalirius</name>
    <name type="common">scarce swallowtail</name>
    <dbReference type="NCBI Taxonomy" id="110791"/>
    <lineage>
        <taxon>Eukaryota</taxon>
        <taxon>Metazoa</taxon>
        <taxon>Ecdysozoa</taxon>
        <taxon>Arthropoda</taxon>
        <taxon>Hexapoda</taxon>
        <taxon>Insecta</taxon>
        <taxon>Pterygota</taxon>
        <taxon>Neoptera</taxon>
        <taxon>Endopterygota</taxon>
        <taxon>Lepidoptera</taxon>
        <taxon>Glossata</taxon>
        <taxon>Ditrysia</taxon>
        <taxon>Papilionoidea</taxon>
        <taxon>Papilionidae</taxon>
        <taxon>Papilioninae</taxon>
        <taxon>Iphiclides</taxon>
    </lineage>
</organism>
<accession>A0ABN8J6L4</accession>
<dbReference type="Proteomes" id="UP000837857">
    <property type="component" value="Chromosome 9"/>
</dbReference>
<feature type="signal peptide" evidence="1">
    <location>
        <begin position="1"/>
        <end position="17"/>
    </location>
</feature>
<dbReference type="Pfam" id="PF07686">
    <property type="entry name" value="V-set"/>
    <property type="match status" value="1"/>
</dbReference>
<evidence type="ECO:0000313" key="4">
    <source>
        <dbReference type="Proteomes" id="UP000837857"/>
    </source>
</evidence>
<keyword evidence="4" id="KW-1185">Reference proteome</keyword>
<gene>
    <name evidence="3" type="ORF">IPOD504_LOCUS17241</name>
</gene>
<sequence length="289" mass="32165">MWRAWFFILCLVPASRQISITEFTVPHAVQAGEDAELHCRYDLNKDESDKGLYVKWWWTPLNGTSEQMHQLYQRIIGRDPMIITNTIQLESLENDGIRLLNMTPADSGTYECEVSNINEIRQHQELIVYSMGSGPQLNVSVAPDGPDEDEEEDVLVTCEAHDVAPYPDISITVDGVSFNTSEIVEGPIEGMYDIIANATVTKETADGAEIRCELFYKNDNISHPVFANIETFDISGVELSTTEVPENSTVADVVSETLQNINGGKQLDSSLLLNLGLLLPALFCCNMLM</sequence>
<dbReference type="InterPro" id="IPR003599">
    <property type="entry name" value="Ig_sub"/>
</dbReference>
<feature type="domain" description="Ig-like" evidence="2">
    <location>
        <begin position="13"/>
        <end position="128"/>
    </location>
</feature>
<dbReference type="InterPro" id="IPR013106">
    <property type="entry name" value="Ig_V-set"/>
</dbReference>
<protein>
    <recommendedName>
        <fullName evidence="2">Ig-like domain-containing protein</fullName>
    </recommendedName>
</protein>
<feature type="chain" id="PRO_5047121118" description="Ig-like domain-containing protein" evidence="1">
    <location>
        <begin position="18"/>
        <end position="289"/>
    </location>
</feature>
<proteinExistence type="predicted"/>
<dbReference type="EMBL" id="OW152821">
    <property type="protein sequence ID" value="CAH2076342.1"/>
    <property type="molecule type" value="Genomic_DNA"/>
</dbReference>
<keyword evidence="1" id="KW-0732">Signal</keyword>
<feature type="non-terminal residue" evidence="3">
    <location>
        <position position="1"/>
    </location>
</feature>
<evidence type="ECO:0000313" key="3">
    <source>
        <dbReference type="EMBL" id="CAH2076342.1"/>
    </source>
</evidence>
<evidence type="ECO:0000256" key="1">
    <source>
        <dbReference type="SAM" id="SignalP"/>
    </source>
</evidence>
<dbReference type="Gene3D" id="2.60.40.10">
    <property type="entry name" value="Immunoglobulins"/>
    <property type="match status" value="1"/>
</dbReference>
<evidence type="ECO:0000259" key="2">
    <source>
        <dbReference type="PROSITE" id="PS50835"/>
    </source>
</evidence>
<reference evidence="3" key="1">
    <citation type="submission" date="2022-03" db="EMBL/GenBank/DDBJ databases">
        <authorList>
            <person name="Martin H S."/>
        </authorList>
    </citation>
    <scope>NUCLEOTIDE SEQUENCE</scope>
</reference>
<dbReference type="SMART" id="SM00409">
    <property type="entry name" value="IG"/>
    <property type="match status" value="1"/>
</dbReference>
<dbReference type="InterPro" id="IPR013783">
    <property type="entry name" value="Ig-like_fold"/>
</dbReference>
<dbReference type="PROSITE" id="PS50835">
    <property type="entry name" value="IG_LIKE"/>
    <property type="match status" value="1"/>
</dbReference>
<name>A0ABN8J6L4_9NEOP</name>
<dbReference type="SUPFAM" id="SSF48726">
    <property type="entry name" value="Immunoglobulin"/>
    <property type="match status" value="2"/>
</dbReference>
<dbReference type="PANTHER" id="PTHR21261">
    <property type="entry name" value="BEAT PROTEIN"/>
    <property type="match status" value="1"/>
</dbReference>
<dbReference type="InterPro" id="IPR036179">
    <property type="entry name" value="Ig-like_dom_sf"/>
</dbReference>